<protein>
    <submittedName>
        <fullName evidence="2">Uncharacterized protein</fullName>
    </submittedName>
</protein>
<evidence type="ECO:0000313" key="2">
    <source>
        <dbReference type="EMBL" id="EPD33150.1"/>
    </source>
</evidence>
<feature type="transmembrane region" description="Helical" evidence="1">
    <location>
        <begin position="6"/>
        <end position="31"/>
    </location>
</feature>
<reference evidence="2 3" key="1">
    <citation type="submission" date="2013-04" db="EMBL/GenBank/DDBJ databases">
        <title>The Genome Sequence of Propionimicrobium lymphophilum ACS-093-V-SCH5.</title>
        <authorList>
            <consortium name="The Broad Institute Genomics Platform"/>
            <person name="Earl A."/>
            <person name="Ward D."/>
            <person name="Feldgarden M."/>
            <person name="Gevers D."/>
            <person name="Saerens B."/>
            <person name="Vaneechoutte M."/>
            <person name="Walker B."/>
            <person name="Young S."/>
            <person name="Zeng Q."/>
            <person name="Gargeya S."/>
            <person name="Fitzgerald M."/>
            <person name="Haas B."/>
            <person name="Abouelleil A."/>
            <person name="Allen A.W."/>
            <person name="Alvarado L."/>
            <person name="Arachchi H.M."/>
            <person name="Berlin A.M."/>
            <person name="Chapman S.B."/>
            <person name="Gainer-Dewar J."/>
            <person name="Goldberg J."/>
            <person name="Griggs A."/>
            <person name="Gujja S."/>
            <person name="Hansen M."/>
            <person name="Howarth C."/>
            <person name="Imamovic A."/>
            <person name="Ireland A."/>
            <person name="Larimer J."/>
            <person name="McCowan C."/>
            <person name="Murphy C."/>
            <person name="Pearson M."/>
            <person name="Poon T.W."/>
            <person name="Priest M."/>
            <person name="Roberts A."/>
            <person name="Saif S."/>
            <person name="Shea T."/>
            <person name="Sisk P."/>
            <person name="Sykes S."/>
            <person name="Wortman J."/>
            <person name="Nusbaum C."/>
            <person name="Birren B."/>
        </authorList>
    </citation>
    <scope>NUCLEOTIDE SEQUENCE [LARGE SCALE GENOMIC DNA]</scope>
    <source>
        <strain evidence="2 3">ACS-093-V-SCH5</strain>
    </source>
</reference>
<keyword evidence="1" id="KW-0472">Membrane</keyword>
<dbReference type="EMBL" id="AGZR01000005">
    <property type="protein sequence ID" value="EPD33150.1"/>
    <property type="molecule type" value="Genomic_DNA"/>
</dbReference>
<organism evidence="2 3">
    <name type="scientific">Propionimicrobium lymphophilum ACS-093-V-SCH5</name>
    <dbReference type="NCBI Taxonomy" id="883161"/>
    <lineage>
        <taxon>Bacteria</taxon>
        <taxon>Bacillati</taxon>
        <taxon>Actinomycetota</taxon>
        <taxon>Actinomycetes</taxon>
        <taxon>Propionibacteriales</taxon>
        <taxon>Propionibacteriaceae</taxon>
        <taxon>Propionimicrobium</taxon>
    </lineage>
</organism>
<dbReference type="HOGENOM" id="CLU_2207705_0_0_11"/>
<comment type="caution">
    <text evidence="2">The sequence shown here is derived from an EMBL/GenBank/DDBJ whole genome shotgun (WGS) entry which is preliminary data.</text>
</comment>
<proteinExistence type="predicted"/>
<accession>S2W4D8</accession>
<keyword evidence="3" id="KW-1185">Reference proteome</keyword>
<keyword evidence="1" id="KW-0812">Transmembrane</keyword>
<name>S2W4D8_9ACTN</name>
<gene>
    <name evidence="2" type="ORF">HMPREF9306_00681</name>
</gene>
<dbReference type="Proteomes" id="UP000014417">
    <property type="component" value="Unassembled WGS sequence"/>
</dbReference>
<evidence type="ECO:0000256" key="1">
    <source>
        <dbReference type="SAM" id="Phobius"/>
    </source>
</evidence>
<feature type="transmembrane region" description="Helical" evidence="1">
    <location>
        <begin position="43"/>
        <end position="63"/>
    </location>
</feature>
<evidence type="ECO:0000313" key="3">
    <source>
        <dbReference type="Proteomes" id="UP000014417"/>
    </source>
</evidence>
<keyword evidence="1" id="KW-1133">Transmembrane helix</keyword>
<sequence>MNWQLIVLLLTAFFCGVYLLFLVINTLRLFFTKNARSSFPIQLVMLILAILAIYLPRFLTHLFKRNLDIDVYDFLAQRTADLSLAGWFLIAVLLILQIVLSFKHRRN</sequence>
<dbReference type="AlphaFoldDB" id="S2W4D8"/>
<feature type="transmembrane region" description="Helical" evidence="1">
    <location>
        <begin position="83"/>
        <end position="102"/>
    </location>
</feature>